<dbReference type="Pfam" id="PF17042">
    <property type="entry name" value="NBD_C"/>
    <property type="match status" value="1"/>
</dbReference>
<evidence type="ECO:0000256" key="6">
    <source>
        <dbReference type="ARBA" id="ARBA00023277"/>
    </source>
</evidence>
<dbReference type="EMBL" id="FOGU01000003">
    <property type="protein sequence ID" value="SER86533.1"/>
    <property type="molecule type" value="Genomic_DNA"/>
</dbReference>
<evidence type="ECO:0000256" key="1">
    <source>
        <dbReference type="ARBA" id="ARBA00005715"/>
    </source>
</evidence>
<dbReference type="InterPro" id="IPR042213">
    <property type="entry name" value="NBD_C_sf"/>
</dbReference>
<keyword evidence="5" id="KW-0067">ATP-binding</keyword>
<dbReference type="GO" id="GO:0016301">
    <property type="term" value="F:kinase activity"/>
    <property type="evidence" value="ECO:0007669"/>
    <property type="project" value="UniProtKB-KW"/>
</dbReference>
<keyword evidence="2" id="KW-0808">Transferase</keyword>
<dbReference type="Proteomes" id="UP000198885">
    <property type="component" value="Unassembled WGS sequence"/>
</dbReference>
<sequence>MTTAAPWVTWYGDDFTGSAAVMEVLAFAGVPSVLFTSVPSPALSTRFAGCRGVGIASTARSQGPDTMREHMPEPLRFLDRLGAPILHYKICSTFDSSPQVGSIGAAIEIGLGVRAARAVPLLTAAPQMRRYQAFGHLFAGDFDGVHRLDRHPVMSRHPVTPMTESDLLRHLSAQTALPSALIDLEALRSDPQQRLETALADGARILSLDSMDAGSETAAGRLIWENRDRLGLVAGSQGIEYALVRHWVSTGMIGAPSPAGSAGPVDRIAAISGSVSPMTATQLDWAGAHGFALLPFDASAVCGPDGALAREENRAVAAAIAAAEGGQSPLIHSAAGPDDPAVAVFREALAASDLSSEEANRRIGEALGRILDRVLRETGLRRAVISGGDTSGHAFRQLGLEALVALAPTIPGAALCTAYGDGPHDGLQIALKGGQMGSEDFFGWIRAGGGARD</sequence>
<dbReference type="RefSeq" id="WP_092690595.1">
    <property type="nucleotide sequence ID" value="NZ_FOGU01000003.1"/>
</dbReference>
<comment type="similarity">
    <text evidence="1">Belongs to the four-carbon acid sugar kinase family.</text>
</comment>
<dbReference type="Gene3D" id="3.40.980.20">
    <property type="entry name" value="Four-carbon acid sugar kinase, nucleotide binding domain"/>
    <property type="match status" value="1"/>
</dbReference>
<keyword evidence="10" id="KW-1185">Reference proteome</keyword>
<keyword evidence="4" id="KW-0418">Kinase</keyword>
<feature type="domain" description="Four-carbon acid sugar kinase nucleotide binding" evidence="8">
    <location>
        <begin position="270"/>
        <end position="442"/>
    </location>
</feature>
<dbReference type="Gene3D" id="3.40.50.10840">
    <property type="entry name" value="Putative sugar-binding, N-terminal domain"/>
    <property type="match status" value="1"/>
</dbReference>
<keyword evidence="3" id="KW-0547">Nucleotide-binding</keyword>
<organism evidence="9 10">
    <name type="scientific">Tranquillimonas rosea</name>
    <dbReference type="NCBI Taxonomy" id="641238"/>
    <lineage>
        <taxon>Bacteria</taxon>
        <taxon>Pseudomonadati</taxon>
        <taxon>Pseudomonadota</taxon>
        <taxon>Alphaproteobacteria</taxon>
        <taxon>Rhodobacterales</taxon>
        <taxon>Roseobacteraceae</taxon>
        <taxon>Tranquillimonas</taxon>
    </lineage>
</organism>
<name>A0A1H9SQ43_9RHOB</name>
<evidence type="ECO:0000256" key="3">
    <source>
        <dbReference type="ARBA" id="ARBA00022741"/>
    </source>
</evidence>
<protein>
    <submittedName>
        <fullName evidence="9">Uncharacterized conserved protein YgbK, DUF1537 family</fullName>
    </submittedName>
</protein>
<dbReference type="InterPro" id="IPR031475">
    <property type="entry name" value="NBD_C"/>
</dbReference>
<evidence type="ECO:0000313" key="9">
    <source>
        <dbReference type="EMBL" id="SER86533.1"/>
    </source>
</evidence>
<dbReference type="InterPro" id="IPR010737">
    <property type="entry name" value="4-carb_acid_sugar_kinase_N"/>
</dbReference>
<dbReference type="InterPro" id="IPR037051">
    <property type="entry name" value="4-carb_acid_sugar_kinase_N_sf"/>
</dbReference>
<dbReference type="AlphaFoldDB" id="A0A1H9SQ43"/>
<evidence type="ECO:0000313" key="10">
    <source>
        <dbReference type="Proteomes" id="UP000198885"/>
    </source>
</evidence>
<dbReference type="GO" id="GO:0005524">
    <property type="term" value="F:ATP binding"/>
    <property type="evidence" value="ECO:0007669"/>
    <property type="project" value="UniProtKB-KW"/>
</dbReference>
<evidence type="ECO:0000256" key="4">
    <source>
        <dbReference type="ARBA" id="ARBA00022777"/>
    </source>
</evidence>
<evidence type="ECO:0000259" key="8">
    <source>
        <dbReference type="Pfam" id="PF17042"/>
    </source>
</evidence>
<dbReference type="SUPFAM" id="SSF142764">
    <property type="entry name" value="YgbK-like"/>
    <property type="match status" value="1"/>
</dbReference>
<keyword evidence="6" id="KW-0119">Carbohydrate metabolism</keyword>
<dbReference type="OrthoDB" id="7686359at2"/>
<gene>
    <name evidence="9" type="ORF">SAMN04490244_103305</name>
</gene>
<dbReference type="Pfam" id="PF07005">
    <property type="entry name" value="SBD_N"/>
    <property type="match status" value="1"/>
</dbReference>
<evidence type="ECO:0000256" key="5">
    <source>
        <dbReference type="ARBA" id="ARBA00022840"/>
    </source>
</evidence>
<feature type="domain" description="Four-carbon acid sugar kinase N-terminal" evidence="7">
    <location>
        <begin position="10"/>
        <end position="243"/>
    </location>
</feature>
<accession>A0A1H9SQ43</accession>
<evidence type="ECO:0000256" key="2">
    <source>
        <dbReference type="ARBA" id="ARBA00022679"/>
    </source>
</evidence>
<proteinExistence type="inferred from homology"/>
<reference evidence="9 10" key="1">
    <citation type="submission" date="2016-10" db="EMBL/GenBank/DDBJ databases">
        <authorList>
            <person name="de Groot N.N."/>
        </authorList>
    </citation>
    <scope>NUCLEOTIDE SEQUENCE [LARGE SCALE GENOMIC DNA]</scope>
    <source>
        <strain evidence="9 10">DSM 23042</strain>
    </source>
</reference>
<dbReference type="STRING" id="641238.SAMN04490244_103305"/>
<evidence type="ECO:0000259" key="7">
    <source>
        <dbReference type="Pfam" id="PF07005"/>
    </source>
</evidence>